<accession>A0ABQ3DAH3</accession>
<keyword evidence="3" id="KW-1185">Reference proteome</keyword>
<proteinExistence type="predicted"/>
<evidence type="ECO:0000256" key="1">
    <source>
        <dbReference type="SAM" id="MobiDB-lite"/>
    </source>
</evidence>
<reference evidence="3" key="1">
    <citation type="journal article" date="2019" name="Int. J. Syst. Evol. Microbiol.">
        <title>The Global Catalogue of Microorganisms (GCM) 10K type strain sequencing project: providing services to taxonomists for standard genome sequencing and annotation.</title>
        <authorList>
            <consortium name="The Broad Institute Genomics Platform"/>
            <consortium name="The Broad Institute Genome Sequencing Center for Infectious Disease"/>
            <person name="Wu L."/>
            <person name="Ma J."/>
        </authorList>
    </citation>
    <scope>NUCLEOTIDE SEQUENCE [LARGE SCALE GENOMIC DNA]</scope>
    <source>
        <strain evidence="3">JCM 4733</strain>
    </source>
</reference>
<feature type="compositionally biased region" description="Pro residues" evidence="1">
    <location>
        <begin position="64"/>
        <end position="73"/>
    </location>
</feature>
<evidence type="ECO:0000313" key="3">
    <source>
        <dbReference type="Proteomes" id="UP000653644"/>
    </source>
</evidence>
<organism evidence="2 3">
    <name type="scientific">Streptomyces canarius</name>
    <dbReference type="NCBI Taxonomy" id="285453"/>
    <lineage>
        <taxon>Bacteria</taxon>
        <taxon>Bacillati</taxon>
        <taxon>Actinomycetota</taxon>
        <taxon>Actinomycetes</taxon>
        <taxon>Kitasatosporales</taxon>
        <taxon>Streptomycetaceae</taxon>
        <taxon>Streptomyces</taxon>
    </lineage>
</organism>
<dbReference type="EMBL" id="BMVN01000062">
    <property type="protein sequence ID" value="GHA67671.1"/>
    <property type="molecule type" value="Genomic_DNA"/>
</dbReference>
<name>A0ABQ3DAH3_9ACTN</name>
<evidence type="ECO:0000313" key="2">
    <source>
        <dbReference type="EMBL" id="GHA67671.1"/>
    </source>
</evidence>
<feature type="region of interest" description="Disordered" evidence="1">
    <location>
        <begin position="1"/>
        <end position="76"/>
    </location>
</feature>
<gene>
    <name evidence="2" type="ORF">GCM10010345_84160</name>
</gene>
<dbReference type="Proteomes" id="UP000653644">
    <property type="component" value="Unassembled WGS sequence"/>
</dbReference>
<dbReference type="RefSeq" id="WP_229917897.1">
    <property type="nucleotide sequence ID" value="NZ_BMVN01000062.1"/>
</dbReference>
<comment type="caution">
    <text evidence="2">The sequence shown here is derived from an EMBL/GenBank/DDBJ whole genome shotgun (WGS) entry which is preliminary data.</text>
</comment>
<protein>
    <submittedName>
        <fullName evidence="2">Uncharacterized protein</fullName>
    </submittedName>
</protein>
<feature type="compositionally biased region" description="Low complexity" evidence="1">
    <location>
        <begin position="53"/>
        <end position="63"/>
    </location>
</feature>
<sequence>MLEEAHSARTKLVEAAGTRPLPESTGDPVALRVLAGPPDAVDRTGAMARPEDPAAAGSRTAATAPPPGCPLPGDPERHRAFYTGLLRRALKDGEWGSVPVAAYWAACL</sequence>